<evidence type="ECO:0008006" key="4">
    <source>
        <dbReference type="Google" id="ProtNLM"/>
    </source>
</evidence>
<reference evidence="2 3" key="1">
    <citation type="journal article" date="2015" name="Genome Announc.">
        <title>Expanding the biotechnology potential of lactobacilli through comparative genomics of 213 strains and associated genera.</title>
        <authorList>
            <person name="Sun Z."/>
            <person name="Harris H.M."/>
            <person name="McCann A."/>
            <person name="Guo C."/>
            <person name="Argimon S."/>
            <person name="Zhang W."/>
            <person name="Yang X."/>
            <person name="Jeffery I.B."/>
            <person name="Cooney J.C."/>
            <person name="Kagawa T.F."/>
            <person name="Liu W."/>
            <person name="Song Y."/>
            <person name="Salvetti E."/>
            <person name="Wrobel A."/>
            <person name="Rasinkangas P."/>
            <person name="Parkhill J."/>
            <person name="Rea M.C."/>
            <person name="O'Sullivan O."/>
            <person name="Ritari J."/>
            <person name="Douillard F.P."/>
            <person name="Paul Ross R."/>
            <person name="Yang R."/>
            <person name="Briner A.E."/>
            <person name="Felis G.E."/>
            <person name="de Vos W.M."/>
            <person name="Barrangou R."/>
            <person name="Klaenhammer T.R."/>
            <person name="Caufield P.W."/>
            <person name="Cui Y."/>
            <person name="Zhang H."/>
            <person name="O'Toole P.W."/>
        </authorList>
    </citation>
    <scope>NUCLEOTIDE SEQUENCE [LARGE SCALE GENOMIC DNA]</scope>
    <source>
        <strain evidence="2 3">DSM 19682</strain>
    </source>
</reference>
<dbReference type="EMBL" id="AZDZ01000002">
    <property type="protein sequence ID" value="KRK80873.1"/>
    <property type="molecule type" value="Genomic_DNA"/>
</dbReference>
<evidence type="ECO:0000313" key="2">
    <source>
        <dbReference type="EMBL" id="KRK80873.1"/>
    </source>
</evidence>
<dbReference type="AlphaFoldDB" id="A0A0R1KJ25"/>
<evidence type="ECO:0000313" key="3">
    <source>
        <dbReference type="Proteomes" id="UP000051248"/>
    </source>
</evidence>
<keyword evidence="1" id="KW-0472">Membrane</keyword>
<accession>A0A0R1KJ25</accession>
<organism evidence="2 3">
    <name type="scientific">Companilactobacillus nodensis DSM 19682 = JCM 14932 = NBRC 107160</name>
    <dbReference type="NCBI Taxonomy" id="1423775"/>
    <lineage>
        <taxon>Bacteria</taxon>
        <taxon>Bacillati</taxon>
        <taxon>Bacillota</taxon>
        <taxon>Bacilli</taxon>
        <taxon>Lactobacillales</taxon>
        <taxon>Lactobacillaceae</taxon>
        <taxon>Companilactobacillus</taxon>
    </lineage>
</organism>
<keyword evidence="1" id="KW-1133">Transmembrane helix</keyword>
<dbReference type="Proteomes" id="UP000051248">
    <property type="component" value="Unassembled WGS sequence"/>
</dbReference>
<keyword evidence="3" id="KW-1185">Reference proteome</keyword>
<gene>
    <name evidence="2" type="ORF">FD03_GL001007</name>
</gene>
<keyword evidence="1" id="KW-0812">Transmembrane</keyword>
<proteinExistence type="predicted"/>
<sequence length="66" mass="7809">MVFVGYSLLQLLIYFAIARLDQNNDGWAVVLLLVGLMNHLYWIPAIWSLIVKYVRQLREYKNRPIS</sequence>
<protein>
    <recommendedName>
        <fullName evidence="4">Glycosyltransferase</fullName>
    </recommendedName>
</protein>
<evidence type="ECO:0000256" key="1">
    <source>
        <dbReference type="SAM" id="Phobius"/>
    </source>
</evidence>
<feature type="transmembrane region" description="Helical" evidence="1">
    <location>
        <begin position="28"/>
        <end position="51"/>
    </location>
</feature>
<name>A0A0R1KJ25_9LACO</name>
<comment type="caution">
    <text evidence="2">The sequence shown here is derived from an EMBL/GenBank/DDBJ whole genome shotgun (WGS) entry which is preliminary data.</text>
</comment>
<dbReference type="PATRIC" id="fig|1423775.4.peg.1035"/>